<sequence length="1048" mass="115067">MEKGNFFVRRPIVAMVIAILTVIIGVISLIQLPVEQYPDITPPMVQVQAKYTGANALNVEESVATPLEQQVNGVDNMIYMKSVNANDGSMKLQTSFEVGTDPDMNTVFTQTRVSAAMAQLPEEVKRLGVTTKKTMSNIVLAIGLYSDGRFDQSFLANYATINIQDVLARINGVGNVQTLGAGNYSMRIWVKPDKMAELDLTINDLEKAIKQQNVIVPGGKFGGEPTSSDTKFTYTVRMPDRLRTEKEFEEIIVRSRTDGSQVMLGDVASVELGTESYNVFGHFNDKDAAIITIYQSPGSNAVLLGEEVLATMKELEKSFPDGLKYKVGLDATKPITAGMHEIIVTLLIALLLVVFVVYIFIQDTRATLIPIVAIPVSLIGAFIVFPLLGFTVNVLSLLGLVLAIGIVVDDAIVVVEAVQVKIEEGMNAKEATNEAMKEVSAPIIGVSLVLIAVFVPVATIGGITGQLYQQFAITIAVSVFFSTINALSLSPALCSIILRKPKEHKGLLGKLFGAFNRWFGRTTKKYMTATHHATNKIARGVVFAIIISLAMVFLGKKIPGGFMPSEDQGYYFVNIQLPFASSLQRTDEVALEASNIIRSFPEVEDVTLASGFSIFSRSMSTSAAVLFVNLKNWEEREKTANQLVQITNALLRQKIKEGVTFAFGPPPIPGLGTGNGFSMMIQDKGGNTPEYLAMHAKEFIATAQKRPEIGRVFTAYQPSVPQRSIELNREAILKAGISLHELYQTIGSFLGGSYVNDFNRFGRLYRVYIQAEPEYRQTEKQLELFYVKNRNNESVPLSNFVKVKNIIGPEFTNRYNMYRCVELTGGAAPGYTSEQVLDALAEVADEVLPRDMGFEWSNISYQQKKASGSSGVIFGISLLFVYLILCALYESWSLPLTILMGTPFAIFGALLSIYLARLVSPTYVDNIFLQISLVLLLALAAKNAILIIEFAKLKFDQGYGLYDAAWEAAKLRFRPILMTAFSFIFGVMPLVFASGAGAEARKVMGVALVGGMLLATVIGVVMYPLFFVLIGKLGKYEQKRDQQKNEIK</sequence>
<dbReference type="EMBL" id="CP081303">
    <property type="protein sequence ID" value="QZE14417.1"/>
    <property type="molecule type" value="Genomic_DNA"/>
</dbReference>
<gene>
    <name evidence="1" type="ORF">K4L44_00660</name>
</gene>
<dbReference type="Proteomes" id="UP000826212">
    <property type="component" value="Chromosome"/>
</dbReference>
<organism evidence="1 2">
    <name type="scientific">Halosquirtibacter laminarini</name>
    <dbReference type="NCBI Taxonomy" id="3374600"/>
    <lineage>
        <taxon>Bacteria</taxon>
        <taxon>Pseudomonadati</taxon>
        <taxon>Bacteroidota</taxon>
        <taxon>Bacteroidia</taxon>
        <taxon>Marinilabiliales</taxon>
        <taxon>Prolixibacteraceae</taxon>
        <taxon>Halosquirtibacter</taxon>
    </lineage>
</organism>
<evidence type="ECO:0000313" key="2">
    <source>
        <dbReference type="Proteomes" id="UP000826212"/>
    </source>
</evidence>
<evidence type="ECO:0000313" key="1">
    <source>
        <dbReference type="EMBL" id="QZE14417.1"/>
    </source>
</evidence>
<accession>A0AC61NN68</accession>
<proteinExistence type="predicted"/>
<protein>
    <submittedName>
        <fullName evidence="1">Efflux RND transporter permease subunit</fullName>
    </submittedName>
</protein>
<reference evidence="1" key="1">
    <citation type="submission" date="2021-08" db="EMBL/GenBank/DDBJ databases">
        <title>Novel anaerobic bacterium isolated from sea squirt in East Sea, Republic of Korea.</title>
        <authorList>
            <person name="Nguyen T.H."/>
            <person name="Li Z."/>
            <person name="Lee Y.-J."/>
            <person name="Ko J."/>
            <person name="Kim S.-G."/>
        </authorList>
    </citation>
    <scope>NUCLEOTIDE SEQUENCE</scope>
    <source>
        <strain evidence="1">KCTC 25031</strain>
    </source>
</reference>
<name>A0AC61NN68_9BACT</name>
<keyword evidence="2" id="KW-1185">Reference proteome</keyword>